<dbReference type="PANTHER" id="PTHR30455:SF2">
    <property type="entry name" value="TRANSCRIPTIONAL REPRESSOR NRDR"/>
    <property type="match status" value="1"/>
</dbReference>
<evidence type="ECO:0000256" key="2">
    <source>
        <dbReference type="ARBA" id="ARBA00022741"/>
    </source>
</evidence>
<dbReference type="Pfam" id="PF22811">
    <property type="entry name" value="Zn_ribbon_NrdR"/>
    <property type="match status" value="1"/>
</dbReference>
<proteinExistence type="inferred from homology"/>
<keyword evidence="3 8" id="KW-0862">Zinc</keyword>
<dbReference type="PROSITE" id="PS51161">
    <property type="entry name" value="ATP_CONE"/>
    <property type="match status" value="1"/>
</dbReference>
<dbReference type="GO" id="GO:0045892">
    <property type="term" value="P:negative regulation of DNA-templated transcription"/>
    <property type="evidence" value="ECO:0007669"/>
    <property type="project" value="UniProtKB-UniRule"/>
</dbReference>
<sequence length="159" mass="18609">MRCPFCKHADTKVTDSRATDDGRAIRRRRECHSCGRRFTTYEMVEEVPLYVVKKDGRRELFDRNKILNGLLRACNKRRVTRQQLDEIVAKVERNIRNTLEQEIPSVKIGEMILDELQAIDSVAYIRFASVYRQFADLDSFMAELKRLMANREGKPSDLP</sequence>
<dbReference type="STRING" id="1111454.HMPREF1250_2245"/>
<evidence type="ECO:0000256" key="3">
    <source>
        <dbReference type="ARBA" id="ARBA00022833"/>
    </source>
</evidence>
<accession>U7URA6</accession>
<organism evidence="10 11">
    <name type="scientific">Megasphaera vaginalis</name>
    <name type="common">ex Srinivasan et al. 2021</name>
    <dbReference type="NCBI Taxonomy" id="1111454"/>
    <lineage>
        <taxon>Bacteria</taxon>
        <taxon>Bacillati</taxon>
        <taxon>Bacillota</taxon>
        <taxon>Negativicutes</taxon>
        <taxon>Veillonellales</taxon>
        <taxon>Veillonellaceae</taxon>
        <taxon>Megasphaera</taxon>
    </lineage>
</organism>
<name>U7URA6_9FIRM</name>
<evidence type="ECO:0000256" key="6">
    <source>
        <dbReference type="ARBA" id="ARBA00023125"/>
    </source>
</evidence>
<evidence type="ECO:0000256" key="8">
    <source>
        <dbReference type="HAMAP-Rule" id="MF_00440"/>
    </source>
</evidence>
<keyword evidence="8" id="KW-0863">Zinc-finger</keyword>
<evidence type="ECO:0000313" key="11">
    <source>
        <dbReference type="Proteomes" id="UP000017090"/>
    </source>
</evidence>
<dbReference type="InterPro" id="IPR003796">
    <property type="entry name" value="RNR_NrdR-like"/>
</dbReference>
<keyword evidence="6 8" id="KW-0238">DNA-binding</keyword>
<dbReference type="GO" id="GO:0003677">
    <property type="term" value="F:DNA binding"/>
    <property type="evidence" value="ECO:0007669"/>
    <property type="project" value="UniProtKB-KW"/>
</dbReference>
<feature type="zinc finger region" evidence="8">
    <location>
        <begin position="3"/>
        <end position="34"/>
    </location>
</feature>
<dbReference type="AlphaFoldDB" id="U7URA6"/>
<evidence type="ECO:0000313" key="10">
    <source>
        <dbReference type="EMBL" id="ERT61816.1"/>
    </source>
</evidence>
<dbReference type="HAMAP" id="MF_00440">
    <property type="entry name" value="NrdR"/>
    <property type="match status" value="1"/>
</dbReference>
<dbReference type="EMBL" id="AWXA01000008">
    <property type="protein sequence ID" value="ERT61816.1"/>
    <property type="molecule type" value="Genomic_DNA"/>
</dbReference>
<dbReference type="InterPro" id="IPR005144">
    <property type="entry name" value="ATP-cone_dom"/>
</dbReference>
<dbReference type="OrthoDB" id="9807461at2"/>
<keyword evidence="2 8" id="KW-0547">Nucleotide-binding</keyword>
<evidence type="ECO:0000256" key="4">
    <source>
        <dbReference type="ARBA" id="ARBA00022840"/>
    </source>
</evidence>
<dbReference type="Proteomes" id="UP000017090">
    <property type="component" value="Unassembled WGS sequence"/>
</dbReference>
<comment type="caution">
    <text evidence="10">The sequence shown here is derived from an EMBL/GenBank/DDBJ whole genome shotgun (WGS) entry which is preliminary data.</text>
</comment>
<comment type="function">
    <text evidence="8">Negatively regulates transcription of bacterial ribonucleotide reductase nrd genes and operons by binding to NrdR-boxes.</text>
</comment>
<keyword evidence="11" id="KW-1185">Reference proteome</keyword>
<keyword evidence="4 8" id="KW-0067">ATP-binding</keyword>
<keyword evidence="1 8" id="KW-0678">Repressor</keyword>
<dbReference type="Pfam" id="PF03477">
    <property type="entry name" value="ATP-cone"/>
    <property type="match status" value="1"/>
</dbReference>
<reference evidence="10 11" key="1">
    <citation type="submission" date="2013-09" db="EMBL/GenBank/DDBJ databases">
        <authorList>
            <person name="Durkin A.S."/>
            <person name="Haft D.R."/>
            <person name="McCorrison J."/>
            <person name="Torralba M."/>
            <person name="Gillis M."/>
            <person name="Haft D.H."/>
            <person name="Methe B."/>
            <person name="Sutton G."/>
            <person name="Nelson K.E."/>
        </authorList>
    </citation>
    <scope>NUCLEOTIDE SEQUENCE [LARGE SCALE GENOMIC DNA]</scope>
    <source>
        <strain evidence="10 11">BV3C16-1</strain>
    </source>
</reference>
<comment type="similarity">
    <text evidence="8">Belongs to the NrdR family.</text>
</comment>
<gene>
    <name evidence="8 10" type="primary">nrdR</name>
    <name evidence="10" type="ORF">HMPREF1250_2245</name>
</gene>
<dbReference type="GO" id="GO:0008270">
    <property type="term" value="F:zinc ion binding"/>
    <property type="evidence" value="ECO:0007669"/>
    <property type="project" value="UniProtKB-UniRule"/>
</dbReference>
<dbReference type="InterPro" id="IPR055173">
    <property type="entry name" value="NrdR-like_N"/>
</dbReference>
<dbReference type="NCBIfam" id="TIGR00244">
    <property type="entry name" value="transcriptional regulator NrdR"/>
    <property type="match status" value="1"/>
</dbReference>
<feature type="domain" description="ATP-cone" evidence="9">
    <location>
        <begin position="49"/>
        <end position="139"/>
    </location>
</feature>
<dbReference type="RefSeq" id="WP_023053106.1">
    <property type="nucleotide sequence ID" value="NZ_AWXA01000008.1"/>
</dbReference>
<dbReference type="eggNOG" id="COG1327">
    <property type="taxonomic scope" value="Bacteria"/>
</dbReference>
<evidence type="ECO:0000259" key="9">
    <source>
        <dbReference type="PROSITE" id="PS51161"/>
    </source>
</evidence>
<keyword evidence="8" id="KW-0479">Metal-binding</keyword>
<comment type="cofactor">
    <cofactor evidence="8">
        <name>Zn(2+)</name>
        <dbReference type="ChEBI" id="CHEBI:29105"/>
    </cofactor>
    <text evidence="8">Binds 1 zinc ion.</text>
</comment>
<keyword evidence="7 8" id="KW-0804">Transcription</keyword>
<dbReference type="PANTHER" id="PTHR30455">
    <property type="entry name" value="TRANSCRIPTIONAL REPRESSOR NRDR"/>
    <property type="match status" value="1"/>
</dbReference>
<protein>
    <recommendedName>
        <fullName evidence="8">Transcriptional repressor NrdR</fullName>
    </recommendedName>
</protein>
<evidence type="ECO:0000256" key="5">
    <source>
        <dbReference type="ARBA" id="ARBA00023015"/>
    </source>
</evidence>
<evidence type="ECO:0000256" key="7">
    <source>
        <dbReference type="ARBA" id="ARBA00023163"/>
    </source>
</evidence>
<evidence type="ECO:0000256" key="1">
    <source>
        <dbReference type="ARBA" id="ARBA00022491"/>
    </source>
</evidence>
<dbReference type="PATRIC" id="fig|1111454.3.peg.582"/>
<dbReference type="GO" id="GO:0005524">
    <property type="term" value="F:ATP binding"/>
    <property type="evidence" value="ECO:0007669"/>
    <property type="project" value="UniProtKB-UniRule"/>
</dbReference>
<keyword evidence="5 8" id="KW-0805">Transcription regulation</keyword>